<dbReference type="Proteomes" id="UP001055811">
    <property type="component" value="Linkage Group LG08"/>
</dbReference>
<gene>
    <name evidence="1" type="ORF">L2E82_45483</name>
</gene>
<organism evidence="1 2">
    <name type="scientific">Cichorium intybus</name>
    <name type="common">Chicory</name>
    <dbReference type="NCBI Taxonomy" id="13427"/>
    <lineage>
        <taxon>Eukaryota</taxon>
        <taxon>Viridiplantae</taxon>
        <taxon>Streptophyta</taxon>
        <taxon>Embryophyta</taxon>
        <taxon>Tracheophyta</taxon>
        <taxon>Spermatophyta</taxon>
        <taxon>Magnoliopsida</taxon>
        <taxon>eudicotyledons</taxon>
        <taxon>Gunneridae</taxon>
        <taxon>Pentapetalae</taxon>
        <taxon>asterids</taxon>
        <taxon>campanulids</taxon>
        <taxon>Asterales</taxon>
        <taxon>Asteraceae</taxon>
        <taxon>Cichorioideae</taxon>
        <taxon>Cichorieae</taxon>
        <taxon>Cichoriinae</taxon>
        <taxon>Cichorium</taxon>
    </lineage>
</organism>
<reference evidence="1 2" key="2">
    <citation type="journal article" date="2022" name="Mol. Ecol. Resour.">
        <title>The genomes of chicory, endive, great burdock and yacon provide insights into Asteraceae paleo-polyploidization history and plant inulin production.</title>
        <authorList>
            <person name="Fan W."/>
            <person name="Wang S."/>
            <person name="Wang H."/>
            <person name="Wang A."/>
            <person name="Jiang F."/>
            <person name="Liu H."/>
            <person name="Zhao H."/>
            <person name="Xu D."/>
            <person name="Zhang Y."/>
        </authorList>
    </citation>
    <scope>NUCLEOTIDE SEQUENCE [LARGE SCALE GENOMIC DNA]</scope>
    <source>
        <strain evidence="2">cv. Punajuju</strain>
        <tissue evidence="1">Leaves</tissue>
    </source>
</reference>
<proteinExistence type="predicted"/>
<reference evidence="2" key="1">
    <citation type="journal article" date="2022" name="Mol. Ecol. Resour.">
        <title>The genomes of chicory, endive, great burdock and yacon provide insights into Asteraceae palaeo-polyploidization history and plant inulin production.</title>
        <authorList>
            <person name="Fan W."/>
            <person name="Wang S."/>
            <person name="Wang H."/>
            <person name="Wang A."/>
            <person name="Jiang F."/>
            <person name="Liu H."/>
            <person name="Zhao H."/>
            <person name="Xu D."/>
            <person name="Zhang Y."/>
        </authorList>
    </citation>
    <scope>NUCLEOTIDE SEQUENCE [LARGE SCALE GENOMIC DNA]</scope>
    <source>
        <strain evidence="2">cv. Punajuju</strain>
    </source>
</reference>
<comment type="caution">
    <text evidence="1">The sequence shown here is derived from an EMBL/GenBank/DDBJ whole genome shotgun (WGS) entry which is preliminary data.</text>
</comment>
<sequence length="143" mass="16496">MEAGLEKLSNDIGIYKSIAHRHWRGFGFEMFTDASQYVAREFEVARPRTLSERVVTVALAVSLDNDYFSTHGGCCGVIRDGAWFERKLYGSYGSREVHNGPNLSIDFLVKFWIADAKMNKTFEKRKKKFSEHVVKEENPHKFI</sequence>
<accession>A0ACB8ZS82</accession>
<evidence type="ECO:0000313" key="1">
    <source>
        <dbReference type="EMBL" id="KAI3700844.1"/>
    </source>
</evidence>
<dbReference type="EMBL" id="CM042016">
    <property type="protein sequence ID" value="KAI3700844.1"/>
    <property type="molecule type" value="Genomic_DNA"/>
</dbReference>
<keyword evidence="2" id="KW-1185">Reference proteome</keyword>
<name>A0ACB8ZS82_CICIN</name>
<evidence type="ECO:0000313" key="2">
    <source>
        <dbReference type="Proteomes" id="UP001055811"/>
    </source>
</evidence>
<protein>
    <submittedName>
        <fullName evidence="1">Uncharacterized protein</fullName>
    </submittedName>
</protein>